<dbReference type="InterPro" id="IPR027417">
    <property type="entry name" value="P-loop_NTPase"/>
</dbReference>
<accession>A0A1Y2BR46</accession>
<dbReference type="OrthoDB" id="66977at2759"/>
<protein>
    <submittedName>
        <fullName evidence="6">p-loop containing nucleoside triphosphate hydrolase protein</fullName>
    </submittedName>
</protein>
<evidence type="ECO:0000259" key="5">
    <source>
        <dbReference type="PROSITE" id="PS51194"/>
    </source>
</evidence>
<dbReference type="GO" id="GO:0004386">
    <property type="term" value="F:helicase activity"/>
    <property type="evidence" value="ECO:0007669"/>
    <property type="project" value="UniProtKB-KW"/>
</dbReference>
<evidence type="ECO:0000313" key="7">
    <source>
        <dbReference type="Proteomes" id="UP000193642"/>
    </source>
</evidence>
<keyword evidence="4" id="KW-0067">ATP-binding</keyword>
<dbReference type="Gene3D" id="3.40.50.300">
    <property type="entry name" value="P-loop containing nucleotide triphosphate hydrolases"/>
    <property type="match status" value="1"/>
</dbReference>
<name>A0A1Y2BR46_9FUNG</name>
<evidence type="ECO:0000256" key="3">
    <source>
        <dbReference type="ARBA" id="ARBA00022806"/>
    </source>
</evidence>
<evidence type="ECO:0000256" key="1">
    <source>
        <dbReference type="ARBA" id="ARBA00022741"/>
    </source>
</evidence>
<dbReference type="CDD" id="cd18791">
    <property type="entry name" value="SF2_C_RHA"/>
    <property type="match status" value="1"/>
</dbReference>
<feature type="domain" description="Helicase C-terminal" evidence="5">
    <location>
        <begin position="1"/>
        <end position="151"/>
    </location>
</feature>
<dbReference type="InterPro" id="IPR001650">
    <property type="entry name" value="Helicase_C-like"/>
</dbReference>
<evidence type="ECO:0000256" key="4">
    <source>
        <dbReference type="ARBA" id="ARBA00022840"/>
    </source>
</evidence>
<reference evidence="6 7" key="1">
    <citation type="submission" date="2016-07" db="EMBL/GenBank/DDBJ databases">
        <title>Pervasive Adenine N6-methylation of Active Genes in Fungi.</title>
        <authorList>
            <consortium name="DOE Joint Genome Institute"/>
            <person name="Mondo S.J."/>
            <person name="Dannebaum R.O."/>
            <person name="Kuo R.C."/>
            <person name="Labutti K."/>
            <person name="Haridas S."/>
            <person name="Kuo A."/>
            <person name="Salamov A."/>
            <person name="Ahrendt S.R."/>
            <person name="Lipzen A."/>
            <person name="Sullivan W."/>
            <person name="Andreopoulos W.B."/>
            <person name="Clum A."/>
            <person name="Lindquist E."/>
            <person name="Daum C."/>
            <person name="Ramamoorthy G.K."/>
            <person name="Gryganskyi A."/>
            <person name="Culley D."/>
            <person name="Magnuson J.K."/>
            <person name="James T.Y."/>
            <person name="O'Malley M.A."/>
            <person name="Stajich J.E."/>
            <person name="Spatafora J.W."/>
            <person name="Visel A."/>
            <person name="Grigoriev I.V."/>
        </authorList>
    </citation>
    <scope>NUCLEOTIDE SEQUENCE [LARGE SCALE GENOMIC DNA]</scope>
    <source>
        <strain evidence="6 7">JEL800</strain>
    </source>
</reference>
<proteinExistence type="predicted"/>
<organism evidence="6 7">
    <name type="scientific">Rhizoclosmatium globosum</name>
    <dbReference type="NCBI Taxonomy" id="329046"/>
    <lineage>
        <taxon>Eukaryota</taxon>
        <taxon>Fungi</taxon>
        <taxon>Fungi incertae sedis</taxon>
        <taxon>Chytridiomycota</taxon>
        <taxon>Chytridiomycota incertae sedis</taxon>
        <taxon>Chytridiomycetes</taxon>
        <taxon>Chytridiales</taxon>
        <taxon>Chytriomycetaceae</taxon>
        <taxon>Rhizoclosmatium</taxon>
    </lineage>
</organism>
<keyword evidence="2 6" id="KW-0378">Hydrolase</keyword>
<dbReference type="GO" id="GO:0016787">
    <property type="term" value="F:hydrolase activity"/>
    <property type="evidence" value="ECO:0007669"/>
    <property type="project" value="UniProtKB-KW"/>
</dbReference>
<dbReference type="Proteomes" id="UP000193642">
    <property type="component" value="Unassembled WGS sequence"/>
</dbReference>
<keyword evidence="3" id="KW-0347">Helicase</keyword>
<dbReference type="PANTHER" id="PTHR18934">
    <property type="entry name" value="ATP-DEPENDENT RNA HELICASE"/>
    <property type="match status" value="1"/>
</dbReference>
<dbReference type="PANTHER" id="PTHR18934:SF99">
    <property type="entry name" value="ATP-DEPENDENT RNA HELICASE DHX37-RELATED"/>
    <property type="match status" value="1"/>
</dbReference>
<dbReference type="Pfam" id="PF00271">
    <property type="entry name" value="Helicase_C"/>
    <property type="match status" value="1"/>
</dbReference>
<keyword evidence="7" id="KW-1185">Reference proteome</keyword>
<dbReference type="SUPFAM" id="SSF52540">
    <property type="entry name" value="P-loop containing nucleoside triphosphate hydrolases"/>
    <property type="match status" value="1"/>
</dbReference>
<dbReference type="GO" id="GO:0005524">
    <property type="term" value="F:ATP binding"/>
    <property type="evidence" value="ECO:0007669"/>
    <property type="project" value="UniProtKB-KW"/>
</dbReference>
<dbReference type="SMART" id="SM00490">
    <property type="entry name" value="HELICc"/>
    <property type="match status" value="1"/>
</dbReference>
<keyword evidence="1" id="KW-0547">Nucleotide-binding</keyword>
<evidence type="ECO:0000256" key="2">
    <source>
        <dbReference type="ARBA" id="ARBA00022801"/>
    </source>
</evidence>
<dbReference type="AlphaFoldDB" id="A0A1Y2BR46"/>
<sequence length="198" mass="22299">MTWIETLDRKTARYPEVEQTRIQVHVLHSQTPKDQLDLAFIPALPNQLKIVLSTNIAESSVTISDVSCVIDHGLRRSMEYNTQLGCQTLKLGFVSRASATQRAGRSGRCRAGLYLAFFTQQYHDLIFKEHDPPEIQTLSLDQTILKVKSLFPTDNVQALLNQLIEPPSTTQLTQAFSKLFDAGALTRPPGFNPRFQTK</sequence>
<gene>
    <name evidence="6" type="ORF">BCR33DRAFT_465646</name>
</gene>
<dbReference type="EMBL" id="MCGO01000051">
    <property type="protein sequence ID" value="ORY37204.1"/>
    <property type="molecule type" value="Genomic_DNA"/>
</dbReference>
<evidence type="ECO:0000313" key="6">
    <source>
        <dbReference type="EMBL" id="ORY37204.1"/>
    </source>
</evidence>
<dbReference type="GO" id="GO:0003723">
    <property type="term" value="F:RNA binding"/>
    <property type="evidence" value="ECO:0007669"/>
    <property type="project" value="TreeGrafter"/>
</dbReference>
<comment type="caution">
    <text evidence="6">The sequence shown here is derived from an EMBL/GenBank/DDBJ whole genome shotgun (WGS) entry which is preliminary data.</text>
</comment>
<dbReference type="STRING" id="329046.A0A1Y2BR46"/>
<dbReference type="PROSITE" id="PS51194">
    <property type="entry name" value="HELICASE_CTER"/>
    <property type="match status" value="1"/>
</dbReference>